<keyword evidence="5 6" id="KW-0472">Membrane</keyword>
<evidence type="ECO:0000256" key="5">
    <source>
        <dbReference type="ARBA" id="ARBA00023136"/>
    </source>
</evidence>
<gene>
    <name evidence="7" type="ORF">AMS68_006921</name>
</gene>
<keyword evidence="3 6" id="KW-0812">Transmembrane</keyword>
<dbReference type="EMBL" id="CP051143">
    <property type="protein sequence ID" value="QIX01404.1"/>
    <property type="molecule type" value="Genomic_DNA"/>
</dbReference>
<keyword evidence="8" id="KW-1185">Reference proteome</keyword>
<evidence type="ECO:0000313" key="7">
    <source>
        <dbReference type="EMBL" id="QIX01404.1"/>
    </source>
</evidence>
<dbReference type="InterPro" id="IPR053279">
    <property type="entry name" value="EMC_subunit"/>
</dbReference>
<keyword evidence="4 6" id="KW-1133">Transmembrane helix</keyword>
<accession>A0A6H0Y322</accession>
<evidence type="ECO:0000256" key="2">
    <source>
        <dbReference type="ARBA" id="ARBA00006109"/>
    </source>
</evidence>
<sequence length="126" mass="13724">MAVLSNLLNIGGAFFLVHAVYSSYEHSLLDELVHTATPSPQTVSTRTLPIDIVVELLLAVLLLCIGIVTASADFKPIKWSIWAGQLERSKDARKITAFGEGGGNPYARLEDRAGFLDVRSGKDIKR</sequence>
<evidence type="ECO:0000256" key="3">
    <source>
        <dbReference type="ARBA" id="ARBA00022692"/>
    </source>
</evidence>
<evidence type="ECO:0000256" key="6">
    <source>
        <dbReference type="SAM" id="Phobius"/>
    </source>
</evidence>
<reference evidence="7 8" key="1">
    <citation type="journal article" date="2016" name="Sci. Rep.">
        <title>Peltaster fructicola genome reveals evolution from an invasive phytopathogen to an ectophytic parasite.</title>
        <authorList>
            <person name="Xu C."/>
            <person name="Chen H."/>
            <person name="Gleason M.L."/>
            <person name="Xu J.R."/>
            <person name="Liu H."/>
            <person name="Zhang R."/>
            <person name="Sun G."/>
        </authorList>
    </citation>
    <scope>NUCLEOTIDE SEQUENCE [LARGE SCALE GENOMIC DNA]</scope>
    <source>
        <strain evidence="7 8">LNHT1506</strain>
    </source>
</reference>
<comment type="similarity">
    <text evidence="2">Belongs to the membrane magnesium transporter (TC 1.A.67) family.</text>
</comment>
<dbReference type="InterPro" id="IPR018937">
    <property type="entry name" value="MMgT"/>
</dbReference>
<feature type="transmembrane region" description="Helical" evidence="6">
    <location>
        <begin position="7"/>
        <end position="24"/>
    </location>
</feature>
<dbReference type="PANTHER" id="PTHR28144:SF1">
    <property type="entry name" value="ER MEMBRANE PROTEIN COMPLEX SUBUNIT 5"/>
    <property type="match status" value="1"/>
</dbReference>
<dbReference type="AlphaFoldDB" id="A0A6H0Y322"/>
<dbReference type="GO" id="GO:0034975">
    <property type="term" value="P:protein folding in endoplasmic reticulum"/>
    <property type="evidence" value="ECO:0007669"/>
    <property type="project" value="TreeGrafter"/>
</dbReference>
<dbReference type="GO" id="GO:0072546">
    <property type="term" value="C:EMC complex"/>
    <property type="evidence" value="ECO:0007669"/>
    <property type="project" value="TreeGrafter"/>
</dbReference>
<proteinExistence type="inferred from homology"/>
<dbReference type="PANTHER" id="PTHR28144">
    <property type="entry name" value="ER MEMBRANE PROTEIN COMPLEX SUBUNIT 5"/>
    <property type="match status" value="1"/>
</dbReference>
<evidence type="ECO:0000256" key="4">
    <source>
        <dbReference type="ARBA" id="ARBA00022989"/>
    </source>
</evidence>
<dbReference type="OrthoDB" id="44756at2759"/>
<dbReference type="Pfam" id="PF10270">
    <property type="entry name" value="MMgT"/>
    <property type="match status" value="1"/>
</dbReference>
<feature type="transmembrane region" description="Helical" evidence="6">
    <location>
        <begin position="52"/>
        <end position="72"/>
    </location>
</feature>
<name>A0A6H0Y322_9PEZI</name>
<comment type="subcellular location">
    <subcellularLocation>
        <location evidence="1">Endomembrane system</location>
        <topology evidence="1">Multi-pass membrane protein</topology>
    </subcellularLocation>
</comment>
<dbReference type="Proteomes" id="UP000503462">
    <property type="component" value="Chromosome 5"/>
</dbReference>
<protein>
    <recommendedName>
        <fullName evidence="9">Membrane magnesium transporter</fullName>
    </recommendedName>
</protein>
<evidence type="ECO:0000313" key="8">
    <source>
        <dbReference type="Proteomes" id="UP000503462"/>
    </source>
</evidence>
<organism evidence="7 8">
    <name type="scientific">Peltaster fructicola</name>
    <dbReference type="NCBI Taxonomy" id="286661"/>
    <lineage>
        <taxon>Eukaryota</taxon>
        <taxon>Fungi</taxon>
        <taxon>Dikarya</taxon>
        <taxon>Ascomycota</taxon>
        <taxon>Pezizomycotina</taxon>
        <taxon>Dothideomycetes</taxon>
        <taxon>Dothideomycetes incertae sedis</taxon>
        <taxon>Peltaster</taxon>
    </lineage>
</organism>
<evidence type="ECO:0000256" key="1">
    <source>
        <dbReference type="ARBA" id="ARBA00004127"/>
    </source>
</evidence>
<evidence type="ECO:0008006" key="9">
    <source>
        <dbReference type="Google" id="ProtNLM"/>
    </source>
</evidence>